<evidence type="ECO:0000259" key="4">
    <source>
        <dbReference type="PROSITE" id="PS50987"/>
    </source>
</evidence>
<evidence type="ECO:0000256" key="1">
    <source>
        <dbReference type="ARBA" id="ARBA00023015"/>
    </source>
</evidence>
<dbReference type="Gene3D" id="1.10.10.10">
    <property type="entry name" value="Winged helix-like DNA-binding domain superfamily/Winged helix DNA-binding domain"/>
    <property type="match status" value="1"/>
</dbReference>
<evidence type="ECO:0000313" key="6">
    <source>
        <dbReference type="Proteomes" id="UP000197025"/>
    </source>
</evidence>
<dbReference type="GO" id="GO:0003700">
    <property type="term" value="F:DNA-binding transcription factor activity"/>
    <property type="evidence" value="ECO:0007669"/>
    <property type="project" value="InterPro"/>
</dbReference>
<sequence>MSGDPVRFAQALADSRRQQILRLLWGRELCVRDLVQALGLSQPTVSHHLRILQGVGLVRAREAGRRTFYTLDSEALDRGLRALRLALRPTRRRARRR</sequence>
<organism evidence="5 6">
    <name type="scientific">Thermoflexus hugenholtzii JAD2</name>
    <dbReference type="NCBI Taxonomy" id="877466"/>
    <lineage>
        <taxon>Bacteria</taxon>
        <taxon>Bacillati</taxon>
        <taxon>Chloroflexota</taxon>
        <taxon>Thermoflexia</taxon>
        <taxon>Thermoflexales</taxon>
        <taxon>Thermoflexaceae</taxon>
        <taxon>Thermoflexus</taxon>
    </lineage>
</organism>
<dbReference type="InParanoid" id="A0A212RE59"/>
<reference evidence="6" key="1">
    <citation type="submission" date="2017-06" db="EMBL/GenBank/DDBJ databases">
        <authorList>
            <person name="Varghese N."/>
            <person name="Submissions S."/>
        </authorList>
    </citation>
    <scope>NUCLEOTIDE SEQUENCE [LARGE SCALE GENOMIC DNA]</scope>
    <source>
        <strain evidence="6">JAD2</strain>
    </source>
</reference>
<feature type="domain" description="HTH arsR-type" evidence="4">
    <location>
        <begin position="1"/>
        <end position="91"/>
    </location>
</feature>
<dbReference type="NCBIfam" id="NF033788">
    <property type="entry name" value="HTH_metalloreg"/>
    <property type="match status" value="1"/>
</dbReference>
<dbReference type="PROSITE" id="PS00846">
    <property type="entry name" value="HTH_ARSR_1"/>
    <property type="match status" value="1"/>
</dbReference>
<evidence type="ECO:0000256" key="3">
    <source>
        <dbReference type="ARBA" id="ARBA00023163"/>
    </source>
</evidence>
<dbReference type="SUPFAM" id="SSF46785">
    <property type="entry name" value="Winged helix' DNA-binding domain"/>
    <property type="match status" value="1"/>
</dbReference>
<dbReference type="SMART" id="SM00418">
    <property type="entry name" value="HTH_ARSR"/>
    <property type="match status" value="1"/>
</dbReference>
<keyword evidence="3" id="KW-0804">Transcription</keyword>
<dbReference type="InterPro" id="IPR018334">
    <property type="entry name" value="ArsR_HTH"/>
</dbReference>
<gene>
    <name evidence="5" type="ORF">SAMN02746019_00012740</name>
</gene>
<dbReference type="Pfam" id="PF01022">
    <property type="entry name" value="HTH_5"/>
    <property type="match status" value="1"/>
</dbReference>
<dbReference type="PANTHER" id="PTHR33154">
    <property type="entry name" value="TRANSCRIPTIONAL REGULATOR, ARSR FAMILY"/>
    <property type="match status" value="1"/>
</dbReference>
<protein>
    <submittedName>
        <fullName evidence="5">ArsR family transcriptional regulator</fullName>
    </submittedName>
</protein>
<dbReference type="InterPro" id="IPR036388">
    <property type="entry name" value="WH-like_DNA-bd_sf"/>
</dbReference>
<evidence type="ECO:0000256" key="2">
    <source>
        <dbReference type="ARBA" id="ARBA00023125"/>
    </source>
</evidence>
<dbReference type="InterPro" id="IPR051081">
    <property type="entry name" value="HTH_MetalResp_TranReg"/>
</dbReference>
<accession>A0A212RE59</accession>
<dbReference type="FunCoup" id="A0A212RE59">
    <property type="interactions" value="218"/>
</dbReference>
<dbReference type="Proteomes" id="UP000197025">
    <property type="component" value="Unassembled WGS sequence"/>
</dbReference>
<dbReference type="InterPro" id="IPR001845">
    <property type="entry name" value="HTH_ArsR_DNA-bd_dom"/>
</dbReference>
<dbReference type="PANTHER" id="PTHR33154:SF33">
    <property type="entry name" value="TRANSCRIPTIONAL REPRESSOR SDPR"/>
    <property type="match status" value="1"/>
</dbReference>
<dbReference type="AlphaFoldDB" id="A0A212RE59"/>
<keyword evidence="6" id="KW-1185">Reference proteome</keyword>
<dbReference type="PROSITE" id="PS50987">
    <property type="entry name" value="HTH_ARSR_2"/>
    <property type="match status" value="1"/>
</dbReference>
<dbReference type="RefSeq" id="WP_088571922.1">
    <property type="nucleotide sequence ID" value="NZ_FYEK01000044.1"/>
</dbReference>
<dbReference type="OrthoDB" id="9798835at2"/>
<dbReference type="PRINTS" id="PR00778">
    <property type="entry name" value="HTHARSR"/>
</dbReference>
<dbReference type="EMBL" id="FYEK01000044">
    <property type="protein sequence ID" value="SNB70609.1"/>
    <property type="molecule type" value="Genomic_DNA"/>
</dbReference>
<dbReference type="CDD" id="cd00090">
    <property type="entry name" value="HTH_ARSR"/>
    <property type="match status" value="1"/>
</dbReference>
<name>A0A212RE59_9CHLR</name>
<dbReference type="InterPro" id="IPR011991">
    <property type="entry name" value="ArsR-like_HTH"/>
</dbReference>
<keyword evidence="2" id="KW-0238">DNA-binding</keyword>
<keyword evidence="1" id="KW-0805">Transcription regulation</keyword>
<evidence type="ECO:0000313" key="5">
    <source>
        <dbReference type="EMBL" id="SNB70609.1"/>
    </source>
</evidence>
<proteinExistence type="predicted"/>
<dbReference type="GO" id="GO:0003677">
    <property type="term" value="F:DNA binding"/>
    <property type="evidence" value="ECO:0007669"/>
    <property type="project" value="UniProtKB-KW"/>
</dbReference>
<dbReference type="InterPro" id="IPR036390">
    <property type="entry name" value="WH_DNA-bd_sf"/>
</dbReference>